<comment type="caution">
    <text evidence="1">The sequence shown here is derived from an EMBL/GenBank/DDBJ whole genome shotgun (WGS) entry which is preliminary data.</text>
</comment>
<evidence type="ECO:0000313" key="1">
    <source>
        <dbReference type="EMBL" id="KPQ16293.1"/>
    </source>
</evidence>
<evidence type="ECO:0008006" key="3">
    <source>
        <dbReference type="Google" id="ProtNLM"/>
    </source>
</evidence>
<dbReference type="SUPFAM" id="SSF50998">
    <property type="entry name" value="Quinoprotein alcohol dehydrogenase-like"/>
    <property type="match status" value="1"/>
</dbReference>
<reference evidence="1 2" key="1">
    <citation type="submission" date="2015-09" db="EMBL/GenBank/DDBJ databases">
        <title>Identification and resolution of microdiversity through metagenomic sequencing of parallel consortia.</title>
        <authorList>
            <person name="Nelson W.C."/>
            <person name="Romine M.F."/>
            <person name="Lindemann S.R."/>
        </authorList>
    </citation>
    <scope>NUCLEOTIDE SEQUENCE [LARGE SCALE GENOMIC DNA]</scope>
    <source>
        <strain evidence="1">HL-49</strain>
    </source>
</reference>
<dbReference type="PATRIC" id="fig|1305737.6.peg.3310"/>
<dbReference type="eggNOG" id="COG3391">
    <property type="taxonomic scope" value="Bacteria"/>
</dbReference>
<protein>
    <recommendedName>
        <fullName evidence="3">DUF4221 domain-containing protein</fullName>
    </recommendedName>
</protein>
<dbReference type="InterPro" id="IPR011047">
    <property type="entry name" value="Quinoprotein_ADH-like_sf"/>
</dbReference>
<dbReference type="EMBL" id="LJXT01000041">
    <property type="protein sequence ID" value="KPQ16293.1"/>
    <property type="molecule type" value="Genomic_DNA"/>
</dbReference>
<sequence>MKRLIYLFLIILVSCDQKGENATYYQEKNARIYTKKLEFDVVKQLNLKLEPSMRYMTNSISSSIIDGEEIISYLDSDNQTVLSFSSNSGELLGKIPLEIEGPNGVGNIGYISAHYFHSNDSIFLYNRQTSPLYLLNREGKVLKRYKVTDYSGTSNFPVPNSSTMSPIHFWNNSLLLSCGIQNYEEDFTGYPSVLQLDLNDGEIDYITTFPEIYSKAFWGAYFKYDPSISLNTSKKEVIISYPVDHNVHVFNLESGLVKQYFIGSEFFEEIPPYKNDPSFFLTRNPNERDENETNHAFSSSEYRGIIYDERRKLFYRVALIRPSIETVISGDRGFSFSIIIFNENFEKLGETKLPTDKYDPSSIFLTMDGLAIFRKDLYSENEDVLAFDILLPNDKIKDK</sequence>
<dbReference type="InterPro" id="IPR025316">
    <property type="entry name" value="DUF4221"/>
</dbReference>
<dbReference type="AlphaFoldDB" id="A0A0P8AL17"/>
<dbReference type="Pfam" id="PF13970">
    <property type="entry name" value="DUF4221"/>
    <property type="match status" value="1"/>
</dbReference>
<name>A0A0P8AL17_9BACT</name>
<dbReference type="STRING" id="1305737.GCA_000526355_03338"/>
<dbReference type="OrthoDB" id="828261at2"/>
<gene>
    <name evidence="1" type="ORF">HLUCCX10_07960</name>
</gene>
<dbReference type="PROSITE" id="PS51257">
    <property type="entry name" value="PROKAR_LIPOPROTEIN"/>
    <property type="match status" value="1"/>
</dbReference>
<proteinExistence type="predicted"/>
<dbReference type="Proteomes" id="UP000050421">
    <property type="component" value="Unassembled WGS sequence"/>
</dbReference>
<accession>A0A0P8AL17</accession>
<organism evidence="1 2">
    <name type="scientific">Algoriphagus marincola HL-49</name>
    <dbReference type="NCBI Taxonomy" id="1305737"/>
    <lineage>
        <taxon>Bacteria</taxon>
        <taxon>Pseudomonadati</taxon>
        <taxon>Bacteroidota</taxon>
        <taxon>Cytophagia</taxon>
        <taxon>Cytophagales</taxon>
        <taxon>Cyclobacteriaceae</taxon>
        <taxon>Algoriphagus</taxon>
    </lineage>
</organism>
<evidence type="ECO:0000313" key="2">
    <source>
        <dbReference type="Proteomes" id="UP000050421"/>
    </source>
</evidence>